<dbReference type="EMBL" id="JAANQT010002669">
    <property type="protein sequence ID" value="KAG1302039.1"/>
    <property type="molecule type" value="Genomic_DNA"/>
</dbReference>
<evidence type="ECO:0000313" key="2">
    <source>
        <dbReference type="Proteomes" id="UP000716291"/>
    </source>
</evidence>
<keyword evidence="2" id="KW-1185">Reference proteome</keyword>
<dbReference type="Proteomes" id="UP000716291">
    <property type="component" value="Unassembled WGS sequence"/>
</dbReference>
<sequence length="231" mass="26787">MLNILEENLHCHHLLFIHDVVTSKYNVEQDTFEVVETGLVYRKVRLNGVLVARKQCKEQDYLWLDDGTAVIKVRLLPPLLKRKAYEKLESSVSVTIIGRLKKWDKEIMVDCLGFQVHEQGIDELYHLLKVIQERPKQKQEKLHGMFHSLSSEPSPKRLDYVPSPIRDHPPGFIWSPTHTVATSTPLRASVMRQREESEEEDEFEFSDLGDIDLIALEANAIEQNQAIQHKK</sequence>
<dbReference type="AlphaFoldDB" id="A0A9P6WZF3"/>
<dbReference type="OrthoDB" id="2286700at2759"/>
<dbReference type="InterPro" id="IPR012340">
    <property type="entry name" value="NA-bd_OB-fold"/>
</dbReference>
<evidence type="ECO:0000313" key="1">
    <source>
        <dbReference type="EMBL" id="KAG1302039.1"/>
    </source>
</evidence>
<comment type="caution">
    <text evidence="1">The sequence shown here is derived from an EMBL/GenBank/DDBJ whole genome shotgun (WGS) entry which is preliminary data.</text>
</comment>
<organism evidence="1 2">
    <name type="scientific">Rhizopus oryzae</name>
    <name type="common">Mucormycosis agent</name>
    <name type="synonym">Rhizopus arrhizus var. delemar</name>
    <dbReference type="NCBI Taxonomy" id="64495"/>
    <lineage>
        <taxon>Eukaryota</taxon>
        <taxon>Fungi</taxon>
        <taxon>Fungi incertae sedis</taxon>
        <taxon>Mucoromycota</taxon>
        <taxon>Mucoromycotina</taxon>
        <taxon>Mucoromycetes</taxon>
        <taxon>Mucorales</taxon>
        <taxon>Mucorineae</taxon>
        <taxon>Rhizopodaceae</taxon>
        <taxon>Rhizopus</taxon>
    </lineage>
</organism>
<accession>A0A9P6WZF3</accession>
<reference evidence="1" key="1">
    <citation type="journal article" date="2020" name="Microb. Genom.">
        <title>Genetic diversity of clinical and environmental Mucorales isolates obtained from an investigation of mucormycosis cases among solid organ transplant recipients.</title>
        <authorList>
            <person name="Nguyen M.H."/>
            <person name="Kaul D."/>
            <person name="Muto C."/>
            <person name="Cheng S.J."/>
            <person name="Richter R.A."/>
            <person name="Bruno V.M."/>
            <person name="Liu G."/>
            <person name="Beyhan S."/>
            <person name="Sundermann A.J."/>
            <person name="Mounaud S."/>
            <person name="Pasculle A.W."/>
            <person name="Nierman W.C."/>
            <person name="Driscoll E."/>
            <person name="Cumbie R."/>
            <person name="Clancy C.J."/>
            <person name="Dupont C.L."/>
        </authorList>
    </citation>
    <scope>NUCLEOTIDE SEQUENCE</scope>
    <source>
        <strain evidence="1">GL11</strain>
    </source>
</reference>
<proteinExistence type="predicted"/>
<dbReference type="Gene3D" id="2.40.50.140">
    <property type="entry name" value="Nucleic acid-binding proteins"/>
    <property type="match status" value="1"/>
</dbReference>
<gene>
    <name evidence="1" type="ORF">G6F64_011273</name>
</gene>
<name>A0A9P6WZF3_RHIOR</name>
<protein>
    <submittedName>
        <fullName evidence="1">Uncharacterized protein</fullName>
    </submittedName>
</protein>